<gene>
    <name evidence="1" type="ORF">GT037_004055</name>
</gene>
<comment type="caution">
    <text evidence="1">The sequence shown here is derived from an EMBL/GenBank/DDBJ whole genome shotgun (WGS) entry which is preliminary data.</text>
</comment>
<dbReference type="EMBL" id="JAAABM010000004">
    <property type="protein sequence ID" value="KAF7678674.1"/>
    <property type="molecule type" value="Genomic_DNA"/>
</dbReference>
<organism evidence="1 2">
    <name type="scientific">Alternaria burnsii</name>
    <dbReference type="NCBI Taxonomy" id="1187904"/>
    <lineage>
        <taxon>Eukaryota</taxon>
        <taxon>Fungi</taxon>
        <taxon>Dikarya</taxon>
        <taxon>Ascomycota</taxon>
        <taxon>Pezizomycotina</taxon>
        <taxon>Dothideomycetes</taxon>
        <taxon>Pleosporomycetidae</taxon>
        <taxon>Pleosporales</taxon>
        <taxon>Pleosporineae</taxon>
        <taxon>Pleosporaceae</taxon>
        <taxon>Alternaria</taxon>
        <taxon>Alternaria sect. Alternaria</taxon>
    </lineage>
</organism>
<reference evidence="1" key="1">
    <citation type="submission" date="2020-01" db="EMBL/GenBank/DDBJ databases">
        <authorList>
            <person name="Feng Z.H.Z."/>
        </authorList>
    </citation>
    <scope>NUCLEOTIDE SEQUENCE</scope>
    <source>
        <strain evidence="1">CBS107.38</strain>
    </source>
</reference>
<keyword evidence="2" id="KW-1185">Reference proteome</keyword>
<evidence type="ECO:0000313" key="2">
    <source>
        <dbReference type="Proteomes" id="UP000596902"/>
    </source>
</evidence>
<reference evidence="1" key="2">
    <citation type="submission" date="2020-08" db="EMBL/GenBank/DDBJ databases">
        <title>Draft Genome Sequence of Cumin Blight Pathogen Alternaria burnsii.</title>
        <authorList>
            <person name="Feng Z."/>
        </authorList>
    </citation>
    <scope>NUCLEOTIDE SEQUENCE</scope>
    <source>
        <strain evidence="1">CBS107.38</strain>
    </source>
</reference>
<name>A0A8H7B7I2_9PLEO</name>
<dbReference type="RefSeq" id="XP_038788809.1">
    <property type="nucleotide sequence ID" value="XM_038929102.1"/>
</dbReference>
<protein>
    <submittedName>
        <fullName evidence="1">Uncharacterized protein</fullName>
    </submittedName>
</protein>
<evidence type="ECO:0000313" key="1">
    <source>
        <dbReference type="EMBL" id="KAF7678674.1"/>
    </source>
</evidence>
<accession>A0A8H7B7I2</accession>
<dbReference type="AlphaFoldDB" id="A0A8H7B7I2"/>
<sequence>MNGTRHAIANRAQKQLTPRVVRGGMPAGVFRVPRMTHSLSQLAPFSSRFPGFALVS</sequence>
<dbReference type="Proteomes" id="UP000596902">
    <property type="component" value="Unassembled WGS sequence"/>
</dbReference>
<dbReference type="GeneID" id="62202280"/>
<proteinExistence type="predicted"/>